<keyword evidence="3" id="KW-0449">Lipoprotein</keyword>
<dbReference type="Proteomes" id="UP000027100">
    <property type="component" value="Unassembled WGS sequence"/>
</dbReference>
<dbReference type="PATRIC" id="fig|1280954.3.peg.2402"/>
<feature type="region of interest" description="Disordered" evidence="1">
    <location>
        <begin position="23"/>
        <end position="82"/>
    </location>
</feature>
<dbReference type="AlphaFoldDB" id="A0A062V7D0"/>
<feature type="compositionally biased region" description="Low complexity" evidence="1">
    <location>
        <begin position="23"/>
        <end position="34"/>
    </location>
</feature>
<feature type="signal peptide" evidence="2">
    <location>
        <begin position="1"/>
        <end position="20"/>
    </location>
</feature>
<accession>A0A062V7D0</accession>
<gene>
    <name evidence="3" type="ORF">HPO_11878</name>
</gene>
<feature type="compositionally biased region" description="Low complexity" evidence="1">
    <location>
        <begin position="113"/>
        <end position="124"/>
    </location>
</feature>
<dbReference type="PROSITE" id="PS51257">
    <property type="entry name" value="PROKAR_LIPOPROTEIN"/>
    <property type="match status" value="1"/>
</dbReference>
<evidence type="ECO:0000313" key="3">
    <source>
        <dbReference type="EMBL" id="KCZ98012.1"/>
    </source>
</evidence>
<name>A0A062V7D0_9PROT</name>
<organism evidence="3 4">
    <name type="scientific">Hyphomonas polymorpha PS728</name>
    <dbReference type="NCBI Taxonomy" id="1280954"/>
    <lineage>
        <taxon>Bacteria</taxon>
        <taxon>Pseudomonadati</taxon>
        <taxon>Pseudomonadota</taxon>
        <taxon>Alphaproteobacteria</taxon>
        <taxon>Hyphomonadales</taxon>
        <taxon>Hyphomonadaceae</taxon>
        <taxon>Hyphomonas</taxon>
    </lineage>
</organism>
<feature type="chain" id="PRO_5001615513" evidence="2">
    <location>
        <begin position="21"/>
        <end position="137"/>
    </location>
</feature>
<comment type="caution">
    <text evidence="3">The sequence shown here is derived from an EMBL/GenBank/DDBJ whole genome shotgun (WGS) entry which is preliminary data.</text>
</comment>
<keyword evidence="4" id="KW-1185">Reference proteome</keyword>
<protein>
    <submittedName>
        <fullName evidence="3">Putative lipoprotein</fullName>
    </submittedName>
</protein>
<dbReference type="STRING" id="1280954.HPO_11878"/>
<evidence type="ECO:0000256" key="1">
    <source>
        <dbReference type="SAM" id="MobiDB-lite"/>
    </source>
</evidence>
<feature type="region of interest" description="Disordered" evidence="1">
    <location>
        <begin position="112"/>
        <end position="137"/>
    </location>
</feature>
<reference evidence="3 4" key="1">
    <citation type="journal article" date="2014" name="Antonie Van Leeuwenhoek">
        <title>Hyphomonas beringensis sp. nov. and Hyphomonas chukchiensis sp. nov., isolated from surface seawater of the Bering Sea and Chukchi Sea.</title>
        <authorList>
            <person name="Li C."/>
            <person name="Lai Q."/>
            <person name="Li G."/>
            <person name="Dong C."/>
            <person name="Wang J."/>
            <person name="Liao Y."/>
            <person name="Shao Z."/>
        </authorList>
    </citation>
    <scope>NUCLEOTIDE SEQUENCE [LARGE SCALE GENOMIC DNA]</scope>
    <source>
        <strain evidence="3 4">PS728</strain>
    </source>
</reference>
<evidence type="ECO:0000256" key="2">
    <source>
        <dbReference type="SAM" id="SignalP"/>
    </source>
</evidence>
<dbReference type="RefSeq" id="WP_157532799.1">
    <property type="nucleotide sequence ID" value="NZ_ARYM01000013.1"/>
</dbReference>
<proteinExistence type="predicted"/>
<keyword evidence="2" id="KW-0732">Signal</keyword>
<dbReference type="OrthoDB" id="10006990at2"/>
<evidence type="ECO:0000313" key="4">
    <source>
        <dbReference type="Proteomes" id="UP000027100"/>
    </source>
</evidence>
<feature type="compositionally biased region" description="Polar residues" evidence="1">
    <location>
        <begin position="55"/>
        <end position="66"/>
    </location>
</feature>
<dbReference type="EMBL" id="ARYM01000013">
    <property type="protein sequence ID" value="KCZ98012.1"/>
    <property type="molecule type" value="Genomic_DNA"/>
</dbReference>
<sequence>MKPLTAVLLFSFALTGAACSDPAKSTAEAAPAAPVEGETLPIDTSTASAGGELSGTLNLNIGPQQDSGTRLLGSGGLGGSGQSSTVLGAGGLGGGNFGESLDLGINLDELEDPAAPLADPALPAKPSDEDEIVRLPN</sequence>